<proteinExistence type="predicted"/>
<dbReference type="GO" id="GO:0043934">
    <property type="term" value="P:sporulation"/>
    <property type="evidence" value="ECO:0007669"/>
    <property type="project" value="EnsemblFungi"/>
</dbReference>
<dbReference type="STRING" id="1071383.J7SA66"/>
<dbReference type="InterPro" id="IPR012677">
    <property type="entry name" value="Nucleotide-bd_a/b_plait_sf"/>
</dbReference>
<dbReference type="GO" id="GO:0005628">
    <property type="term" value="C:prospore membrane"/>
    <property type="evidence" value="ECO:0007669"/>
    <property type="project" value="EnsemblFungi"/>
</dbReference>
<dbReference type="GO" id="GO:0003729">
    <property type="term" value="F:mRNA binding"/>
    <property type="evidence" value="ECO:0007669"/>
    <property type="project" value="TreeGrafter"/>
</dbReference>
<dbReference type="InterPro" id="IPR035979">
    <property type="entry name" value="RBD_domain_sf"/>
</dbReference>
<dbReference type="GO" id="GO:0006417">
    <property type="term" value="P:regulation of translation"/>
    <property type="evidence" value="ECO:0007669"/>
    <property type="project" value="EnsemblFungi"/>
</dbReference>
<name>J7SA66_HUIN7</name>
<keyword evidence="1 2" id="KW-0694">RNA-binding</keyword>
<dbReference type="GO" id="GO:0010609">
    <property type="term" value="P:mRNA localization resulting in post-transcriptional regulation of gene expression"/>
    <property type="evidence" value="ECO:0007669"/>
    <property type="project" value="EnsemblFungi"/>
</dbReference>
<feature type="domain" description="RRM" evidence="4">
    <location>
        <begin position="86"/>
        <end position="164"/>
    </location>
</feature>
<reference evidence="5 6" key="1">
    <citation type="journal article" date="2011" name="Proc. Natl. Acad. Sci. U.S.A.">
        <title>Evolutionary erosion of yeast sex chromosomes by mating-type switching accidents.</title>
        <authorList>
            <person name="Gordon J.L."/>
            <person name="Armisen D."/>
            <person name="Proux-Wera E."/>
            <person name="Oheigeartaigh S.S."/>
            <person name="Byrne K.P."/>
            <person name="Wolfe K.H."/>
        </authorList>
    </citation>
    <scope>NUCLEOTIDE SEQUENCE [LARGE SCALE GENOMIC DNA]</scope>
    <source>
        <strain evidence="6">ATCC MYA-139 / BCRC 22969 / CBS 8797 / CCRC 22969 / KCTC 17520 / NBRC 10181 / NCYC 3082</strain>
    </source>
</reference>
<dbReference type="GeneID" id="34527689"/>
<dbReference type="PANTHER" id="PTHR48025:SF1">
    <property type="entry name" value="RRM DOMAIN-CONTAINING PROTEIN"/>
    <property type="match status" value="1"/>
</dbReference>
<dbReference type="Pfam" id="PF00076">
    <property type="entry name" value="RRM_1"/>
    <property type="match status" value="3"/>
</dbReference>
<dbReference type="PANTHER" id="PTHR48025">
    <property type="entry name" value="OS02G0815200 PROTEIN"/>
    <property type="match status" value="1"/>
</dbReference>
<dbReference type="OrthoDB" id="1749473at2759"/>
<reference evidence="6" key="2">
    <citation type="submission" date="2012-08" db="EMBL/GenBank/DDBJ databases">
        <title>Genome sequence of Kazachstania naganishii.</title>
        <authorList>
            <person name="Gordon J.L."/>
            <person name="Armisen D."/>
            <person name="Proux-Wera E."/>
            <person name="OhEigeartaigh S.S."/>
            <person name="Byrne K.P."/>
            <person name="Wolfe K.H."/>
        </authorList>
    </citation>
    <scope>NUCLEOTIDE SEQUENCE [LARGE SCALE GENOMIC DNA]</scope>
    <source>
        <strain evidence="6">ATCC MYA-139 / BCRC 22969 / CBS 8797 / CCRC 22969 / KCTC 17520 / NBRC 10181 / NCYC 3082</strain>
    </source>
</reference>
<dbReference type="CDD" id="cd21602">
    <property type="entry name" value="RRM2_PES4_MIP6"/>
    <property type="match status" value="1"/>
</dbReference>
<dbReference type="HOGENOM" id="CLU_020939_0_0_1"/>
<dbReference type="InterPro" id="IPR000504">
    <property type="entry name" value="RRM_dom"/>
</dbReference>
<dbReference type="OMA" id="IICGLHF"/>
<feature type="region of interest" description="Disordered" evidence="3">
    <location>
        <begin position="20"/>
        <end position="52"/>
    </location>
</feature>
<dbReference type="EMBL" id="HE978322">
    <property type="protein sequence ID" value="CCK71946.1"/>
    <property type="molecule type" value="Genomic_DNA"/>
</dbReference>
<dbReference type="RefSeq" id="XP_022466191.1">
    <property type="nucleotide sequence ID" value="XM_022609835.1"/>
</dbReference>
<dbReference type="SMART" id="SM00360">
    <property type="entry name" value="RRM"/>
    <property type="match status" value="4"/>
</dbReference>
<evidence type="ECO:0000259" key="4">
    <source>
        <dbReference type="PROSITE" id="PS50102"/>
    </source>
</evidence>
<dbReference type="Gene3D" id="3.30.70.330">
    <property type="match status" value="3"/>
</dbReference>
<dbReference type="AlphaFoldDB" id="J7SA66"/>
<gene>
    <name evidence="5" type="primary">KNAG0I01590</name>
    <name evidence="5" type="ordered locus">KNAG_0I01590</name>
</gene>
<evidence type="ECO:0000256" key="1">
    <source>
        <dbReference type="ARBA" id="ARBA00022884"/>
    </source>
</evidence>
<evidence type="ECO:0000313" key="5">
    <source>
        <dbReference type="EMBL" id="CCK71946.1"/>
    </source>
</evidence>
<dbReference type="PROSITE" id="PS50102">
    <property type="entry name" value="RRM"/>
    <property type="match status" value="3"/>
</dbReference>
<organism evidence="5 6">
    <name type="scientific">Huiozyma naganishii (strain ATCC MYA-139 / BCRC 22969 / CBS 8797 / KCTC 17520 / NBRC 10181 / NCYC 3082 / Yp74L-3)</name>
    <name type="common">Yeast</name>
    <name type="synonym">Kazachstania naganishii</name>
    <dbReference type="NCBI Taxonomy" id="1071383"/>
    <lineage>
        <taxon>Eukaryota</taxon>
        <taxon>Fungi</taxon>
        <taxon>Dikarya</taxon>
        <taxon>Ascomycota</taxon>
        <taxon>Saccharomycotina</taxon>
        <taxon>Saccharomycetes</taxon>
        <taxon>Saccharomycetales</taxon>
        <taxon>Saccharomycetaceae</taxon>
        <taxon>Huiozyma</taxon>
    </lineage>
</organism>
<sequence length="590" mass="66415">MSDNKRVVLGDISLNKTAVNEQVKNGGKKKKKAAKKEKLSSSKTKQEEAPSTIVPVKTKEKNACKVINGLAVNKAAISTIKNKPMLALYIGGLGKSINSKTLIETFKDFLSLQSAKVCYDSLTGDSLGYGYLNFTSQKELDKFVDKYNYKRMLGGEIKLMPSLRNSVYRKNIGTNVFFSNLPLHNSGLSTRRFYDIFKKYGKILSCKLDARKNIGFVYFEDDKAATKVINDFNNTDFYGNKIVCGLHFDKDLRNYPGFEKRKAVLTGNVVIENELAALDKETAVPKNKAPHPNAVFVKNLPVDVTTDELLDYFSQFGPVKSVYTSRTTQHTSEWAFITYKWQKDAQKLLDDFPTVEFRGRTVTVARAKLKSKEPEKLISLKPTVVLENIGSICTNEFLSRICDVANVHFEDMVITGYDNETASFDGYLTFKSIKEAMKAQKFLDKKLVGGNTLSAKLGHFDKSSFSHNFLADGITTKMINSVNRYLVNNPNHKKDRQNKPNAPPDCRCMDDICEHLEKKISQMVKSFKPNITLTHASIKCVAEYIIDSFWLGDATNLDSFLTIANTNIHFDQILIRQIEIATKTLGILKQ</sequence>
<feature type="domain" description="RRM" evidence="4">
    <location>
        <begin position="293"/>
        <end position="369"/>
    </location>
</feature>
<evidence type="ECO:0000256" key="3">
    <source>
        <dbReference type="SAM" id="MobiDB-lite"/>
    </source>
</evidence>
<dbReference type="Proteomes" id="UP000006310">
    <property type="component" value="Chromosome 9"/>
</dbReference>
<protein>
    <recommendedName>
        <fullName evidence="4">RRM domain-containing protein</fullName>
    </recommendedName>
</protein>
<evidence type="ECO:0000313" key="6">
    <source>
        <dbReference type="Proteomes" id="UP000006310"/>
    </source>
</evidence>
<evidence type="ECO:0000256" key="2">
    <source>
        <dbReference type="PROSITE-ProRule" id="PRU00176"/>
    </source>
</evidence>
<feature type="compositionally biased region" description="Basic and acidic residues" evidence="3">
    <location>
        <begin position="36"/>
        <end position="48"/>
    </location>
</feature>
<feature type="compositionally biased region" description="Basic residues" evidence="3">
    <location>
        <begin position="26"/>
        <end position="35"/>
    </location>
</feature>
<dbReference type="eggNOG" id="KOG0123">
    <property type="taxonomic scope" value="Eukaryota"/>
</dbReference>
<accession>J7SA66</accession>
<dbReference type="GO" id="GO:0016071">
    <property type="term" value="P:mRNA metabolic process"/>
    <property type="evidence" value="ECO:0007669"/>
    <property type="project" value="EnsemblFungi"/>
</dbReference>
<dbReference type="KEGG" id="kng:KNAG_0I01590"/>
<keyword evidence="6" id="KW-1185">Reference proteome</keyword>
<dbReference type="SUPFAM" id="SSF54928">
    <property type="entry name" value="RNA-binding domain, RBD"/>
    <property type="match status" value="2"/>
</dbReference>
<feature type="domain" description="RRM" evidence="4">
    <location>
        <begin position="174"/>
        <end position="242"/>
    </location>
</feature>
<dbReference type="InterPro" id="IPR050502">
    <property type="entry name" value="Euk_RNA-bind_prot"/>
</dbReference>